<keyword evidence="8" id="KW-1185">Reference proteome</keyword>
<dbReference type="InterPro" id="IPR001902">
    <property type="entry name" value="SLC26A/SulP_fam"/>
</dbReference>
<reference evidence="7" key="1">
    <citation type="submission" date="2023-06" db="EMBL/GenBank/DDBJ databases">
        <title>Genomic analysis of the entomopathogenic nematode Steinernema hermaphroditum.</title>
        <authorList>
            <person name="Schwarz E.M."/>
            <person name="Heppert J.K."/>
            <person name="Baniya A."/>
            <person name="Schwartz H.T."/>
            <person name="Tan C.-H."/>
            <person name="Antoshechkin I."/>
            <person name="Sternberg P.W."/>
            <person name="Goodrich-Blair H."/>
            <person name="Dillman A.R."/>
        </authorList>
    </citation>
    <scope>NUCLEOTIDE SEQUENCE</scope>
    <source>
        <strain evidence="7">PS9179</strain>
        <tissue evidence="7">Whole animal</tissue>
    </source>
</reference>
<dbReference type="PANTHER" id="PTHR11814">
    <property type="entry name" value="SULFATE TRANSPORTER"/>
    <property type="match status" value="1"/>
</dbReference>
<dbReference type="InterPro" id="IPR036513">
    <property type="entry name" value="STAS_dom_sf"/>
</dbReference>
<organism evidence="7 8">
    <name type="scientific">Steinernema hermaphroditum</name>
    <dbReference type="NCBI Taxonomy" id="289476"/>
    <lineage>
        <taxon>Eukaryota</taxon>
        <taxon>Metazoa</taxon>
        <taxon>Ecdysozoa</taxon>
        <taxon>Nematoda</taxon>
        <taxon>Chromadorea</taxon>
        <taxon>Rhabditida</taxon>
        <taxon>Tylenchina</taxon>
        <taxon>Panagrolaimomorpha</taxon>
        <taxon>Strongyloidoidea</taxon>
        <taxon>Steinernematidae</taxon>
        <taxon>Steinernema</taxon>
    </lineage>
</organism>
<feature type="transmembrane region" description="Helical" evidence="5">
    <location>
        <begin position="408"/>
        <end position="441"/>
    </location>
</feature>
<dbReference type="AlphaFoldDB" id="A0AA39IK23"/>
<accession>A0AA39IK23</accession>
<dbReference type="SUPFAM" id="SSF52091">
    <property type="entry name" value="SpoIIaa-like"/>
    <property type="match status" value="1"/>
</dbReference>
<feature type="transmembrane region" description="Helical" evidence="5">
    <location>
        <begin position="166"/>
        <end position="186"/>
    </location>
</feature>
<gene>
    <name evidence="7" type="ORF">QR680_008969</name>
</gene>
<evidence type="ECO:0000256" key="5">
    <source>
        <dbReference type="SAM" id="Phobius"/>
    </source>
</evidence>
<keyword evidence="3 5" id="KW-1133">Transmembrane helix</keyword>
<proteinExistence type="predicted"/>
<feature type="transmembrane region" description="Helical" evidence="5">
    <location>
        <begin position="368"/>
        <end position="388"/>
    </location>
</feature>
<feature type="transmembrane region" description="Helical" evidence="5">
    <location>
        <begin position="249"/>
        <end position="265"/>
    </location>
</feature>
<feature type="transmembrane region" description="Helical" evidence="5">
    <location>
        <begin position="120"/>
        <end position="146"/>
    </location>
</feature>
<evidence type="ECO:0000313" key="7">
    <source>
        <dbReference type="EMBL" id="KAK0424991.1"/>
    </source>
</evidence>
<evidence type="ECO:0000256" key="1">
    <source>
        <dbReference type="ARBA" id="ARBA00004141"/>
    </source>
</evidence>
<comment type="caution">
    <text evidence="7">The sequence shown here is derived from an EMBL/GenBank/DDBJ whole genome shotgun (WGS) entry which is preliminary data.</text>
</comment>
<dbReference type="InterPro" id="IPR011547">
    <property type="entry name" value="SLC26A/SulP_dom"/>
</dbReference>
<dbReference type="Pfam" id="PF01740">
    <property type="entry name" value="STAS"/>
    <property type="match status" value="1"/>
</dbReference>
<keyword evidence="4 5" id="KW-0472">Membrane</keyword>
<dbReference type="PROSITE" id="PS50801">
    <property type="entry name" value="STAS"/>
    <property type="match status" value="1"/>
</dbReference>
<dbReference type="InterPro" id="IPR002645">
    <property type="entry name" value="STAS_dom"/>
</dbReference>
<comment type="subcellular location">
    <subcellularLocation>
        <location evidence="1">Membrane</location>
        <topology evidence="1">Multi-pass membrane protein</topology>
    </subcellularLocation>
</comment>
<feature type="transmembrane region" description="Helical" evidence="5">
    <location>
        <begin position="328"/>
        <end position="348"/>
    </location>
</feature>
<feature type="transmembrane region" description="Helical" evidence="5">
    <location>
        <begin position="198"/>
        <end position="216"/>
    </location>
</feature>
<evidence type="ECO:0000256" key="4">
    <source>
        <dbReference type="ARBA" id="ARBA00023136"/>
    </source>
</evidence>
<name>A0AA39IK23_9BILA</name>
<dbReference type="EMBL" id="JAUCMV010000001">
    <property type="protein sequence ID" value="KAK0424991.1"/>
    <property type="molecule type" value="Genomic_DNA"/>
</dbReference>
<evidence type="ECO:0000313" key="8">
    <source>
        <dbReference type="Proteomes" id="UP001175271"/>
    </source>
</evidence>
<evidence type="ECO:0000259" key="6">
    <source>
        <dbReference type="PROSITE" id="PS50801"/>
    </source>
</evidence>
<evidence type="ECO:0000256" key="3">
    <source>
        <dbReference type="ARBA" id="ARBA00022989"/>
    </source>
</evidence>
<dbReference type="Pfam" id="PF00916">
    <property type="entry name" value="Sulfate_transp"/>
    <property type="match status" value="1"/>
</dbReference>
<evidence type="ECO:0000256" key="2">
    <source>
        <dbReference type="ARBA" id="ARBA00022692"/>
    </source>
</evidence>
<dbReference type="GO" id="GO:0016020">
    <property type="term" value="C:membrane"/>
    <property type="evidence" value="ECO:0007669"/>
    <property type="project" value="UniProtKB-SubCell"/>
</dbReference>
<protein>
    <recommendedName>
        <fullName evidence="6">STAS domain-containing protein</fullName>
    </recommendedName>
</protein>
<sequence>MDEEKKLDFAITVDSGNREFEESLEDLRPEGGESFEGVVRKNLKKHFEACTSAESAAEKAVGFVPILTWLPKYPFGEYFIYDVMGGITTGVMHLPQGIAYAILSGVHPIYGLYSSFFPPLFYMLFGTSHHVSIGSFSVVALMTGIANDKLMTKYASMGDAFELSGIEVVTTLTFTLGLCQLFTALLRLEFLTAYFSDALVAGFTTASAIHVFAAQIDDILGIALPKSAGPGYLFRRAFDLLIRLPETNAATFALSACAMIILYFGKEYFSPLVDRLLPVKVPIPYELIVTVLATVACFCLDLDTAYNVPIVGEIPTGLAPPTVPRMDIFFDCLANSIGIAIVTIAIHISMAKMLARTKNYEIDESQELYALSFTSILSSFFSVYPMSTALGRTMVMVESGTRTQLSSVFSSALVLVVILWLGPLFRTLPMCLLASVIIMALRSMFLKFSDLPRLWRISKYDFFIWVVSFSATCFIDVMEGLFVSIVFAILTVVFRTQWPRWHVLSPTKATHSVCVFRFESPLLFTNVENFKKSLRKALLTWNLHNPGMRLEYLVFDCSAISYIDVMGANALKEMCQEIVEKELTVFVAGAKVGVKEVLGASSFFKTVSTDFFLPSVGAVAEGIKMQKKLAASIGNENATVTHGETEGLVTAVPNGNGTVSSEDLVTTV</sequence>
<dbReference type="Gene3D" id="3.30.750.24">
    <property type="entry name" value="STAS domain"/>
    <property type="match status" value="1"/>
</dbReference>
<dbReference type="NCBIfam" id="TIGR00815">
    <property type="entry name" value="sulP"/>
    <property type="match status" value="1"/>
</dbReference>
<keyword evidence="2 5" id="KW-0812">Transmembrane</keyword>
<feature type="transmembrane region" description="Helical" evidence="5">
    <location>
        <begin position="462"/>
        <end position="490"/>
    </location>
</feature>
<dbReference type="Proteomes" id="UP001175271">
    <property type="component" value="Unassembled WGS sequence"/>
</dbReference>
<dbReference type="CDD" id="cd07042">
    <property type="entry name" value="STAS_SulP_like_sulfate_transporter"/>
    <property type="match status" value="1"/>
</dbReference>
<dbReference type="GO" id="GO:0055085">
    <property type="term" value="P:transmembrane transport"/>
    <property type="evidence" value="ECO:0007669"/>
    <property type="project" value="InterPro"/>
</dbReference>
<feature type="domain" description="STAS" evidence="6">
    <location>
        <begin position="503"/>
        <end position="623"/>
    </location>
</feature>